<dbReference type="OMA" id="YMPVESR"/>
<dbReference type="EMBL" id="CP061525">
    <property type="protein sequence ID" value="QNV21151.1"/>
    <property type="molecule type" value="Genomic_DNA"/>
</dbReference>
<organism evidence="2 9">
    <name type="scientific">Acinetobacter baumannii</name>
    <dbReference type="NCBI Taxonomy" id="470"/>
    <lineage>
        <taxon>Bacteria</taxon>
        <taxon>Pseudomonadati</taxon>
        <taxon>Pseudomonadota</taxon>
        <taxon>Gammaproteobacteria</taxon>
        <taxon>Moraxellales</taxon>
        <taxon>Moraxellaceae</taxon>
        <taxon>Acinetobacter</taxon>
        <taxon>Acinetobacter calcoaceticus/baumannii complex</taxon>
    </lineage>
</organism>
<feature type="domain" description="TnsA endonuclease N-terminal" evidence="1">
    <location>
        <begin position="78"/>
        <end position="149"/>
    </location>
</feature>
<keyword evidence="2" id="KW-0255">Endonuclease</keyword>
<dbReference type="RefSeq" id="WP_001020416.1">
    <property type="nucleotide sequence ID" value="NZ_AP024415.1"/>
</dbReference>
<keyword evidence="2" id="KW-0378">Hydrolase</keyword>
<dbReference type="EMBL" id="JACSVK010000023">
    <property type="protein sequence ID" value="MBD0220376.1"/>
    <property type="molecule type" value="Genomic_DNA"/>
</dbReference>
<protein>
    <submittedName>
        <fullName evidence="2 3">Endonuclease</fullName>
    </submittedName>
</protein>
<evidence type="ECO:0000313" key="9">
    <source>
        <dbReference type="Proteomes" id="UP000634608"/>
    </source>
</evidence>
<evidence type="ECO:0000313" key="4">
    <source>
        <dbReference type="EMBL" id="MDR8431042.1"/>
    </source>
</evidence>
<dbReference type="Proteomes" id="UP000516419">
    <property type="component" value="Chromosome"/>
</dbReference>
<dbReference type="Proteomes" id="UP000237823">
    <property type="component" value="Unassembled WGS sequence"/>
</dbReference>
<dbReference type="Proteomes" id="UP000634608">
    <property type="component" value="Unassembled WGS sequence"/>
</dbReference>
<reference evidence="5 7" key="1">
    <citation type="submission" date="2017-04" db="EMBL/GenBank/DDBJ databases">
        <title>Comparison of Acinetobacter baumannii whole genome sequences from two major hospitals in Kuwait.</title>
        <authorList>
            <person name="Nasser K."/>
            <person name="Habibi N."/>
            <person name="Khan M.W."/>
            <person name="Purohit P."/>
            <person name="Al-Obaid I."/>
            <person name="Dhar R."/>
            <person name="Al-Fouzan W."/>
            <person name="Mustafa A.S."/>
        </authorList>
    </citation>
    <scope>NUCLEOTIDE SEQUENCE [LARGE SCALE GENOMIC DNA]</scope>
    <source>
        <strain evidence="5 7">KUFAR57</strain>
    </source>
</reference>
<dbReference type="EMBL" id="VMBB01000004">
    <property type="protein sequence ID" value="MDR8259666.1"/>
    <property type="molecule type" value="Genomic_DNA"/>
</dbReference>
<reference evidence="2" key="3">
    <citation type="submission" date="2020-08" db="EMBL/GenBank/DDBJ databases">
        <title>Diversity of carbapenem-resistant Acinetobacter baumannii and bacteriophage-mediated spread of the Oxa23 carbapenemase.</title>
        <authorList>
            <person name="Abouelfetouh A."/>
            <person name="Mattock J."/>
            <person name="Turner D."/>
            <person name="Li E."/>
            <person name="Evans B.A."/>
        </authorList>
    </citation>
    <scope>NUCLEOTIDE SEQUENCE</scope>
    <source>
        <strain evidence="2">A86</strain>
    </source>
</reference>
<sequence>MNIFTTDAWDNFPDSLHPQIVDAFNKKPDLDGVLHGQRHISQGSVGKRTGLFSSYKNNGMIPYESQLELAHAIQLERNPSVKYYRTQALKIPISHNQFLYPDFLIKYTNEEIAFHEVKHSKRFLDQKDIERYQRLKILLAPSGITFDIVDRHDLYSDAEAKVLLHYNRRSHARNWSSFEIQFALSLLTRSTSLVKNQLMSILKNNGLPLELGEFLIFHKYIKLNTPNNKQGGI</sequence>
<dbReference type="AlphaFoldDB" id="A0A219C6L8"/>
<evidence type="ECO:0000313" key="2">
    <source>
        <dbReference type="EMBL" id="MBD0220376.1"/>
    </source>
</evidence>
<evidence type="ECO:0000313" key="6">
    <source>
        <dbReference type="EMBL" id="QNV21151.1"/>
    </source>
</evidence>
<evidence type="ECO:0000313" key="8">
    <source>
        <dbReference type="Proteomes" id="UP000516419"/>
    </source>
</evidence>
<dbReference type="EMBL" id="VMAF01000008">
    <property type="protein sequence ID" value="MDR8431042.1"/>
    <property type="molecule type" value="Genomic_DNA"/>
</dbReference>
<evidence type="ECO:0000313" key="7">
    <source>
        <dbReference type="Proteomes" id="UP000237823"/>
    </source>
</evidence>
<dbReference type="EMBL" id="NEPB01000012">
    <property type="protein sequence ID" value="PRN35407.1"/>
    <property type="molecule type" value="Genomic_DNA"/>
</dbReference>
<keyword evidence="2" id="KW-0540">Nuclease</keyword>
<reference evidence="3" key="2">
    <citation type="submission" date="2019-07" db="EMBL/GenBank/DDBJ databases">
        <title>Biological characteristics of mucoid Acinetobacter baumannii from a general hospital in China.</title>
        <authorList>
            <person name="Hua X."/>
            <person name="Yu Y."/>
        </authorList>
    </citation>
    <scope>NUCLEOTIDE SEQUENCE</scope>
    <source>
        <strain evidence="3">N41</strain>
        <strain evidence="4">N8</strain>
    </source>
</reference>
<dbReference type="InterPro" id="IPR014833">
    <property type="entry name" value="TnsA_N"/>
</dbReference>
<reference evidence="6 8" key="4">
    <citation type="submission" date="2020-09" db="EMBL/GenBank/DDBJ databases">
        <title>Carbapenem-Resistant Acinetobacter baumannii devoid of typical resistance factors.</title>
        <authorList>
            <person name="Hoffmann M."/>
            <person name="Luo Y."/>
            <person name="Strain E."/>
            <person name="Rand H."/>
            <person name="Javkar K.G."/>
        </authorList>
    </citation>
    <scope>NUCLEOTIDE SEQUENCE [LARGE SCALE GENOMIC DNA]</scope>
    <source>
        <strain evidence="6 8">CFSAN093705</strain>
    </source>
</reference>
<dbReference type="KEGG" id="abw:BL01_18330"/>
<name>A0A219C6L8_ACIBA</name>
<accession>A0A219C6L8</accession>
<dbReference type="GO" id="GO:0004519">
    <property type="term" value="F:endonuclease activity"/>
    <property type="evidence" value="ECO:0007669"/>
    <property type="project" value="UniProtKB-KW"/>
</dbReference>
<evidence type="ECO:0000259" key="1">
    <source>
        <dbReference type="Pfam" id="PF08722"/>
    </source>
</evidence>
<dbReference type="Pfam" id="PF08722">
    <property type="entry name" value="Tn7_TnsA-like_N"/>
    <property type="match status" value="1"/>
</dbReference>
<gene>
    <name evidence="5" type="ORF">B9W25_07820</name>
    <name evidence="4" type="ORF">FPK63_08055</name>
    <name evidence="3" type="ORF">FPK87_04120</name>
    <name evidence="6" type="ORF">FQZ18_15595</name>
    <name evidence="2" type="ORF">IAG11_10775</name>
</gene>
<evidence type="ECO:0000313" key="5">
    <source>
        <dbReference type="EMBL" id="PRN35407.1"/>
    </source>
</evidence>
<evidence type="ECO:0000313" key="3">
    <source>
        <dbReference type="EMBL" id="MDR8259666.1"/>
    </source>
</evidence>
<dbReference type="STRING" id="1096995.BJAB07104_00744"/>
<proteinExistence type="predicted"/>